<evidence type="ECO:0008006" key="4">
    <source>
        <dbReference type="Google" id="ProtNLM"/>
    </source>
</evidence>
<name>A0A6A5C2C1_NAEFO</name>
<dbReference type="VEuPathDB" id="AmoebaDB:NF0060270"/>
<dbReference type="Gene3D" id="3.80.10.10">
    <property type="entry name" value="Ribonuclease Inhibitor"/>
    <property type="match status" value="1"/>
</dbReference>
<evidence type="ECO:0000313" key="2">
    <source>
        <dbReference type="EMBL" id="KAF0984573.1"/>
    </source>
</evidence>
<feature type="compositionally biased region" description="Low complexity" evidence="1">
    <location>
        <begin position="1"/>
        <end position="26"/>
    </location>
</feature>
<reference evidence="2 3" key="1">
    <citation type="journal article" date="2019" name="Sci. Rep.">
        <title>Nanopore sequencing improves the draft genome of the human pathogenic amoeba Naegleria fowleri.</title>
        <authorList>
            <person name="Liechti N."/>
            <person name="Schurch N."/>
            <person name="Bruggmann R."/>
            <person name="Wittwer M."/>
        </authorList>
    </citation>
    <scope>NUCLEOTIDE SEQUENCE [LARGE SCALE GENOMIC DNA]</scope>
    <source>
        <strain evidence="2 3">ATCC 30894</strain>
    </source>
</reference>
<dbReference type="RefSeq" id="XP_044569286.1">
    <property type="nucleotide sequence ID" value="XM_044708164.1"/>
</dbReference>
<feature type="compositionally biased region" description="Low complexity" evidence="1">
    <location>
        <begin position="50"/>
        <end position="99"/>
    </location>
</feature>
<dbReference type="Proteomes" id="UP000444721">
    <property type="component" value="Unassembled WGS sequence"/>
</dbReference>
<dbReference type="VEuPathDB" id="AmoebaDB:FDP41_000472"/>
<protein>
    <recommendedName>
        <fullName evidence="4">RNI-like protein</fullName>
    </recommendedName>
</protein>
<evidence type="ECO:0000256" key="1">
    <source>
        <dbReference type="SAM" id="MobiDB-lite"/>
    </source>
</evidence>
<keyword evidence="3" id="KW-1185">Reference proteome</keyword>
<dbReference type="OMA" id="EQHIDIP"/>
<dbReference type="InterPro" id="IPR032675">
    <property type="entry name" value="LRR_dom_sf"/>
</dbReference>
<dbReference type="VEuPathDB" id="AmoebaDB:NfTy_001430"/>
<dbReference type="EMBL" id="VFQX01000002">
    <property type="protein sequence ID" value="KAF0984573.1"/>
    <property type="molecule type" value="Genomic_DNA"/>
</dbReference>
<gene>
    <name evidence="2" type="ORF">FDP41_000472</name>
</gene>
<sequence length="240" mass="26409">MSENTNNTTPSTTTTTVDTNSSSSSSSRRRRKQQPSAHHSPQTPQPWSEQAPQAPQTPQTFLDIPTSTTTTTPSSPQQQQGSYVSSPSSSVVSSPSSSSLRTNSLFEEQHIDIPKLCERLVQNDPLLTTVDLSGQILSVNDVALLLDALLKNHFVQTLDLTQCGINDQSASFIGDFIGMNHQSIRNIYLDGNPFCDDGVNSLLDGLEQNVYITDMTVNENVIAQEFIDEMEKYLERNAQE</sequence>
<accession>A0A6A5C2C1</accession>
<comment type="caution">
    <text evidence="2">The sequence shown here is derived from an EMBL/GenBank/DDBJ whole genome shotgun (WGS) entry which is preliminary data.</text>
</comment>
<dbReference type="OrthoDB" id="2163268at2759"/>
<organism evidence="2 3">
    <name type="scientific">Naegleria fowleri</name>
    <name type="common">Brain eating amoeba</name>
    <dbReference type="NCBI Taxonomy" id="5763"/>
    <lineage>
        <taxon>Eukaryota</taxon>
        <taxon>Discoba</taxon>
        <taxon>Heterolobosea</taxon>
        <taxon>Tetramitia</taxon>
        <taxon>Eutetramitia</taxon>
        <taxon>Vahlkampfiidae</taxon>
        <taxon>Naegleria</taxon>
    </lineage>
</organism>
<evidence type="ECO:0000313" key="3">
    <source>
        <dbReference type="Proteomes" id="UP000444721"/>
    </source>
</evidence>
<feature type="region of interest" description="Disordered" evidence="1">
    <location>
        <begin position="1"/>
        <end position="102"/>
    </location>
</feature>
<dbReference type="AlphaFoldDB" id="A0A6A5C2C1"/>
<feature type="compositionally biased region" description="Polar residues" evidence="1">
    <location>
        <begin position="34"/>
        <end position="48"/>
    </location>
</feature>
<dbReference type="SUPFAM" id="SSF52047">
    <property type="entry name" value="RNI-like"/>
    <property type="match status" value="1"/>
</dbReference>
<dbReference type="GeneID" id="68107690"/>
<proteinExistence type="predicted"/>